<evidence type="ECO:0000313" key="1">
    <source>
        <dbReference type="EMBL" id="KAK2552013.1"/>
    </source>
</evidence>
<reference evidence="1" key="1">
    <citation type="journal article" date="2023" name="G3 (Bethesda)">
        <title>Whole genome assembly and annotation of the endangered Caribbean coral Acropora cervicornis.</title>
        <authorList>
            <person name="Selwyn J.D."/>
            <person name="Vollmer S.V."/>
        </authorList>
    </citation>
    <scope>NUCLEOTIDE SEQUENCE</scope>
    <source>
        <strain evidence="1">K2</strain>
    </source>
</reference>
<name>A0AAD9PZT7_ACRCE</name>
<dbReference type="Proteomes" id="UP001249851">
    <property type="component" value="Unassembled WGS sequence"/>
</dbReference>
<reference evidence="1" key="2">
    <citation type="journal article" date="2023" name="Science">
        <title>Genomic signatures of disease resistance in endangered staghorn corals.</title>
        <authorList>
            <person name="Vollmer S.V."/>
            <person name="Selwyn J.D."/>
            <person name="Despard B.A."/>
            <person name="Roesel C.L."/>
        </authorList>
    </citation>
    <scope>NUCLEOTIDE SEQUENCE</scope>
    <source>
        <strain evidence="1">K2</strain>
    </source>
</reference>
<accession>A0AAD9PZT7</accession>
<dbReference type="PANTHER" id="PTHR46963">
    <property type="entry name" value="SIMILAR TO RIKEN CDNA E130308A19"/>
    <property type="match status" value="1"/>
</dbReference>
<comment type="caution">
    <text evidence="1">The sequence shown here is derived from an EMBL/GenBank/DDBJ whole genome shotgun (WGS) entry which is preliminary data.</text>
</comment>
<dbReference type="PANTHER" id="PTHR46963:SF4">
    <property type="entry name" value="HYPOTHETICAL PROTEIN MGC115716"/>
    <property type="match status" value="1"/>
</dbReference>
<protein>
    <submittedName>
        <fullName evidence="1">Uncharacterized protein</fullName>
    </submittedName>
</protein>
<evidence type="ECO:0000313" key="2">
    <source>
        <dbReference type="Proteomes" id="UP001249851"/>
    </source>
</evidence>
<organism evidence="1 2">
    <name type="scientific">Acropora cervicornis</name>
    <name type="common">Staghorn coral</name>
    <dbReference type="NCBI Taxonomy" id="6130"/>
    <lineage>
        <taxon>Eukaryota</taxon>
        <taxon>Metazoa</taxon>
        <taxon>Cnidaria</taxon>
        <taxon>Anthozoa</taxon>
        <taxon>Hexacorallia</taxon>
        <taxon>Scleractinia</taxon>
        <taxon>Astrocoeniina</taxon>
        <taxon>Acroporidae</taxon>
        <taxon>Acropora</taxon>
    </lineage>
</organism>
<dbReference type="EMBL" id="JARQWQ010000091">
    <property type="protein sequence ID" value="KAK2552013.1"/>
    <property type="molecule type" value="Genomic_DNA"/>
</dbReference>
<dbReference type="InterPro" id="IPR042838">
    <property type="entry name" value="KIAA1958"/>
</dbReference>
<dbReference type="AlphaFoldDB" id="A0AAD9PZT7"/>
<sequence length="232" mass="26886">MSEEDLDKSVEDQKSINTSRSTQFALRTWQTWLEQSEFAEAEKKPIEVYMKQEISRLLKHFYWEIRTAKGDEFEPSSLKTIQRGLDHAGKYLEWSVERLRNISANERNFNPKIWATNHEERCPVMLFEEYITHRPSAMCLADSPFWLAINYNPSNGKFLKSQKMGIKKINGFMKAMVEKISDANGEKYTHHSNREPLITTLLGVNLAVIAMSKALTAMPLCHMKHNGECRPS</sequence>
<keyword evidence="2" id="KW-1185">Reference proteome</keyword>
<gene>
    <name evidence="1" type="ORF">P5673_027027</name>
</gene>
<proteinExistence type="predicted"/>